<dbReference type="EMBL" id="GECZ01030049">
    <property type="protein sequence ID" value="JAS39720.1"/>
    <property type="molecule type" value="Transcribed_RNA"/>
</dbReference>
<accession>A0A1B6EP64</accession>
<proteinExistence type="predicted"/>
<name>A0A1B6EP64_9HEMI</name>
<evidence type="ECO:0000256" key="1">
    <source>
        <dbReference type="SAM" id="MobiDB-lite"/>
    </source>
</evidence>
<feature type="non-terminal residue" evidence="2">
    <location>
        <position position="117"/>
    </location>
</feature>
<reference evidence="2" key="1">
    <citation type="submission" date="2015-11" db="EMBL/GenBank/DDBJ databases">
        <title>De novo transcriptome assembly of four potential Pierce s Disease insect vectors from Arizona vineyards.</title>
        <authorList>
            <person name="Tassone E.E."/>
        </authorList>
    </citation>
    <scope>NUCLEOTIDE SEQUENCE</scope>
</reference>
<feature type="region of interest" description="Disordered" evidence="1">
    <location>
        <begin position="58"/>
        <end position="79"/>
    </location>
</feature>
<organism evidence="2">
    <name type="scientific">Cuerna arida</name>
    <dbReference type="NCBI Taxonomy" id="1464854"/>
    <lineage>
        <taxon>Eukaryota</taxon>
        <taxon>Metazoa</taxon>
        <taxon>Ecdysozoa</taxon>
        <taxon>Arthropoda</taxon>
        <taxon>Hexapoda</taxon>
        <taxon>Insecta</taxon>
        <taxon>Pterygota</taxon>
        <taxon>Neoptera</taxon>
        <taxon>Paraneoptera</taxon>
        <taxon>Hemiptera</taxon>
        <taxon>Auchenorrhyncha</taxon>
        <taxon>Membracoidea</taxon>
        <taxon>Cicadellidae</taxon>
        <taxon>Cicadellinae</taxon>
        <taxon>Proconiini</taxon>
        <taxon>Cuerna</taxon>
    </lineage>
</organism>
<evidence type="ECO:0000313" key="2">
    <source>
        <dbReference type="EMBL" id="JAS39720.1"/>
    </source>
</evidence>
<protein>
    <submittedName>
        <fullName evidence="2">Uncharacterized protein</fullName>
    </submittedName>
</protein>
<dbReference type="AlphaFoldDB" id="A0A1B6EP64"/>
<gene>
    <name evidence="2" type="ORF">g.47306</name>
</gene>
<sequence length="117" mass="13185">KNENGWVISPPRKPHPGIVVETGQRQPPSVPNFNHLSGPFVTSGPHGFHHIIHSLPSISPPQNLDHPTQEYRGFLPSIGPISPPPPYRTEYSYDPRYVLYYKHPNTVPHHTTTTTKN</sequence>
<feature type="non-terminal residue" evidence="2">
    <location>
        <position position="1"/>
    </location>
</feature>